<organism evidence="2 3">
    <name type="scientific">Champsocephalus gunnari</name>
    <name type="common">Mackerel icefish</name>
    <dbReference type="NCBI Taxonomy" id="52237"/>
    <lineage>
        <taxon>Eukaryota</taxon>
        <taxon>Metazoa</taxon>
        <taxon>Chordata</taxon>
        <taxon>Craniata</taxon>
        <taxon>Vertebrata</taxon>
        <taxon>Euteleostomi</taxon>
        <taxon>Actinopterygii</taxon>
        <taxon>Neopterygii</taxon>
        <taxon>Teleostei</taxon>
        <taxon>Neoteleostei</taxon>
        <taxon>Acanthomorphata</taxon>
        <taxon>Eupercaria</taxon>
        <taxon>Perciformes</taxon>
        <taxon>Notothenioidei</taxon>
        <taxon>Channichthyidae</taxon>
        <taxon>Champsocephalus</taxon>
    </lineage>
</organism>
<evidence type="ECO:0000256" key="1">
    <source>
        <dbReference type="SAM" id="MobiDB-lite"/>
    </source>
</evidence>
<keyword evidence="3" id="KW-1185">Reference proteome</keyword>
<name>A0AAN8HPE7_CHAGU</name>
<evidence type="ECO:0000313" key="2">
    <source>
        <dbReference type="EMBL" id="KAK5923809.1"/>
    </source>
</evidence>
<accession>A0AAN8HPE7</accession>
<sequence>MMCHQPGPGTVSTSIKREGRRSRKRKAEEDHLEELKRRKKSILEVSEGLARDADRFAEEAEGKAGSKMAMLISKSNLLRRGFKEKLGELEIIEKEIVAKGAELRK</sequence>
<feature type="region of interest" description="Disordered" evidence="1">
    <location>
        <begin position="1"/>
        <end position="33"/>
    </location>
</feature>
<reference evidence="2 3" key="1">
    <citation type="journal article" date="2023" name="Mol. Biol. Evol.">
        <title>Genomics of Secondarily Temperate Adaptation in the Only Non-Antarctic Icefish.</title>
        <authorList>
            <person name="Rivera-Colon A.G."/>
            <person name="Rayamajhi N."/>
            <person name="Minhas B.F."/>
            <person name="Madrigal G."/>
            <person name="Bilyk K.T."/>
            <person name="Yoon V."/>
            <person name="Hune M."/>
            <person name="Gregory S."/>
            <person name="Cheng C.H.C."/>
            <person name="Catchen J.M."/>
        </authorList>
    </citation>
    <scope>NUCLEOTIDE SEQUENCE [LARGE SCALE GENOMIC DNA]</scope>
    <source>
        <tissue evidence="2">White muscle</tissue>
    </source>
</reference>
<dbReference type="EMBL" id="JAURVH010001521">
    <property type="protein sequence ID" value="KAK5923809.1"/>
    <property type="molecule type" value="Genomic_DNA"/>
</dbReference>
<dbReference type="Proteomes" id="UP001331515">
    <property type="component" value="Unassembled WGS sequence"/>
</dbReference>
<gene>
    <name evidence="2" type="ORF">CgunFtcFv8_000745</name>
</gene>
<proteinExistence type="predicted"/>
<dbReference type="AlphaFoldDB" id="A0AAN8HPE7"/>
<evidence type="ECO:0000313" key="3">
    <source>
        <dbReference type="Proteomes" id="UP001331515"/>
    </source>
</evidence>
<protein>
    <submittedName>
        <fullName evidence="2">Uncharacterized protein</fullName>
    </submittedName>
</protein>
<comment type="caution">
    <text evidence="2">The sequence shown here is derived from an EMBL/GenBank/DDBJ whole genome shotgun (WGS) entry which is preliminary data.</text>
</comment>